<sequence>MAKQRKFQVLVFVGLVLLVPFLWIFPGGRADVSVTGPYQDGDTSRRVAVLDGGAVTMGALPGGQSYPRAMRLRSGELLGTFVQYTGNGDTSIAIVQSSRASQGREWTDFGGRTKSVVESPAGANLQVNNAVVVELGAATATPTLLCAYRAHTQTPAALNGDEKPGGLNEGYLHFRIAFSASDDGGRTWAPRSPHPLLPGTAGTGSHTVWEAGPVHGLWEPFLRESTVTPGEVQLFYSRENGPKDQDGLMRVSVDAGTSWSAPPFLVSGGGLASRDGMMGVVELARASGHLVAVFESVVDNGDGVHFDDRFSLYTVESLDDGRSWANRRQIYEPSLLSSADNTLYLRNAGAPQIIKVGSTLVVSFMTDEDRFEGVWHANAVVKIITSDDYGKTWSKSLLIAEKSAAWAGLLALDTHSFLVLFTQNDRVKSQRVFLSDL</sequence>
<feature type="chain" id="PRO_5042116626" description="Sialidase domain-containing protein" evidence="1">
    <location>
        <begin position="31"/>
        <end position="437"/>
    </location>
</feature>
<dbReference type="CDD" id="cd15482">
    <property type="entry name" value="Sialidase_non-viral"/>
    <property type="match status" value="1"/>
</dbReference>
<dbReference type="AlphaFoldDB" id="A0AAD5XBU1"/>
<evidence type="ECO:0000313" key="2">
    <source>
        <dbReference type="EMBL" id="KAJ3088902.1"/>
    </source>
</evidence>
<dbReference type="PANTHER" id="PTHR38792">
    <property type="entry name" value="BNR/ASP-BOX REPEAT DOMAIN PROTEIN (AFU_ORTHOLOGUE AFUA_7G06430)-RELATED"/>
    <property type="match status" value="1"/>
</dbReference>
<dbReference type="Proteomes" id="UP001211907">
    <property type="component" value="Unassembled WGS sequence"/>
</dbReference>
<reference evidence="2" key="1">
    <citation type="submission" date="2020-05" db="EMBL/GenBank/DDBJ databases">
        <title>Phylogenomic resolution of chytrid fungi.</title>
        <authorList>
            <person name="Stajich J.E."/>
            <person name="Amses K."/>
            <person name="Simmons R."/>
            <person name="Seto K."/>
            <person name="Myers J."/>
            <person name="Bonds A."/>
            <person name="Quandt C.A."/>
            <person name="Barry K."/>
            <person name="Liu P."/>
            <person name="Grigoriev I."/>
            <person name="Longcore J.E."/>
            <person name="James T.Y."/>
        </authorList>
    </citation>
    <scope>NUCLEOTIDE SEQUENCE</scope>
    <source>
        <strain evidence="2">JEL0513</strain>
    </source>
</reference>
<proteinExistence type="predicted"/>
<evidence type="ECO:0000256" key="1">
    <source>
        <dbReference type="SAM" id="SignalP"/>
    </source>
</evidence>
<name>A0AAD5XBU1_9FUNG</name>
<dbReference type="SUPFAM" id="SSF50939">
    <property type="entry name" value="Sialidases"/>
    <property type="match status" value="1"/>
</dbReference>
<dbReference type="PANTHER" id="PTHR38792:SF3">
    <property type="entry name" value="BNR_ASP-BOX REPEAT DOMAIN PROTEIN (AFU_ORTHOLOGUE AFUA_7G06430)-RELATED"/>
    <property type="match status" value="1"/>
</dbReference>
<organism evidence="2 3">
    <name type="scientific">Physocladia obscura</name>
    <dbReference type="NCBI Taxonomy" id="109957"/>
    <lineage>
        <taxon>Eukaryota</taxon>
        <taxon>Fungi</taxon>
        <taxon>Fungi incertae sedis</taxon>
        <taxon>Chytridiomycota</taxon>
        <taxon>Chytridiomycota incertae sedis</taxon>
        <taxon>Chytridiomycetes</taxon>
        <taxon>Chytridiales</taxon>
        <taxon>Chytriomycetaceae</taxon>
        <taxon>Physocladia</taxon>
    </lineage>
</organism>
<accession>A0AAD5XBU1</accession>
<protein>
    <recommendedName>
        <fullName evidence="4">Sialidase domain-containing protein</fullName>
    </recommendedName>
</protein>
<gene>
    <name evidence="2" type="ORF">HK100_007919</name>
</gene>
<dbReference type="EMBL" id="JADGJH010003771">
    <property type="protein sequence ID" value="KAJ3088902.1"/>
    <property type="molecule type" value="Genomic_DNA"/>
</dbReference>
<comment type="caution">
    <text evidence="2">The sequence shown here is derived from an EMBL/GenBank/DDBJ whole genome shotgun (WGS) entry which is preliminary data.</text>
</comment>
<evidence type="ECO:0000313" key="3">
    <source>
        <dbReference type="Proteomes" id="UP001211907"/>
    </source>
</evidence>
<keyword evidence="3" id="KW-1185">Reference proteome</keyword>
<dbReference type="InterPro" id="IPR036278">
    <property type="entry name" value="Sialidase_sf"/>
</dbReference>
<keyword evidence="1" id="KW-0732">Signal</keyword>
<dbReference type="Gene3D" id="2.120.10.10">
    <property type="match status" value="1"/>
</dbReference>
<feature type="signal peptide" evidence="1">
    <location>
        <begin position="1"/>
        <end position="30"/>
    </location>
</feature>
<evidence type="ECO:0008006" key="4">
    <source>
        <dbReference type="Google" id="ProtNLM"/>
    </source>
</evidence>